<sequence>MSTNVRHARQHRRDRTTDDATTATEDDGTDARPPETGQDASTARSTGECSGAASVETDTHSVAASDSWTRRCQRQFDPGNRDRLSNLVDEENLVVVSPRAE</sequence>
<dbReference type="RefSeq" id="WP_256420161.1">
    <property type="nucleotide sequence ID" value="NZ_JANHDI010000001.1"/>
</dbReference>
<proteinExistence type="predicted"/>
<gene>
    <name evidence="2" type="ORF">ACFSBX_04230</name>
</gene>
<protein>
    <submittedName>
        <fullName evidence="2">Uncharacterized protein</fullName>
    </submittedName>
</protein>
<organism evidence="2 3">
    <name type="scientific">Halobellus rarus</name>
    <dbReference type="NCBI Taxonomy" id="1126237"/>
    <lineage>
        <taxon>Archaea</taxon>
        <taxon>Methanobacteriati</taxon>
        <taxon>Methanobacteriota</taxon>
        <taxon>Stenosarchaea group</taxon>
        <taxon>Halobacteria</taxon>
        <taxon>Halobacteriales</taxon>
        <taxon>Haloferacaceae</taxon>
        <taxon>Halobellus</taxon>
    </lineage>
</organism>
<dbReference type="AlphaFoldDB" id="A0ABD6CJ41"/>
<reference evidence="2 3" key="1">
    <citation type="journal article" date="2019" name="Int. J. Syst. Evol. Microbiol.">
        <title>The Global Catalogue of Microorganisms (GCM) 10K type strain sequencing project: providing services to taxonomists for standard genome sequencing and annotation.</title>
        <authorList>
            <consortium name="The Broad Institute Genomics Platform"/>
            <consortium name="The Broad Institute Genome Sequencing Center for Infectious Disease"/>
            <person name="Wu L."/>
            <person name="Ma J."/>
        </authorList>
    </citation>
    <scope>NUCLEOTIDE SEQUENCE [LARGE SCALE GENOMIC DNA]</scope>
    <source>
        <strain evidence="2 3">CGMCC 1.12121</strain>
    </source>
</reference>
<feature type="compositionally biased region" description="Basic residues" evidence="1">
    <location>
        <begin position="1"/>
        <end position="14"/>
    </location>
</feature>
<evidence type="ECO:0000313" key="3">
    <source>
        <dbReference type="Proteomes" id="UP001597085"/>
    </source>
</evidence>
<name>A0ABD6CJ41_9EURY</name>
<dbReference type="Proteomes" id="UP001597085">
    <property type="component" value="Unassembled WGS sequence"/>
</dbReference>
<accession>A0ABD6CJ41</accession>
<feature type="region of interest" description="Disordered" evidence="1">
    <location>
        <begin position="1"/>
        <end position="67"/>
    </location>
</feature>
<comment type="caution">
    <text evidence="2">The sequence shown here is derived from an EMBL/GenBank/DDBJ whole genome shotgun (WGS) entry which is preliminary data.</text>
</comment>
<dbReference type="EMBL" id="JBHUDK010000003">
    <property type="protein sequence ID" value="MFD1598160.1"/>
    <property type="molecule type" value="Genomic_DNA"/>
</dbReference>
<keyword evidence="3" id="KW-1185">Reference proteome</keyword>
<evidence type="ECO:0000256" key="1">
    <source>
        <dbReference type="SAM" id="MobiDB-lite"/>
    </source>
</evidence>
<feature type="compositionally biased region" description="Polar residues" evidence="1">
    <location>
        <begin position="38"/>
        <end position="48"/>
    </location>
</feature>
<evidence type="ECO:0000313" key="2">
    <source>
        <dbReference type="EMBL" id="MFD1598160.1"/>
    </source>
</evidence>